<evidence type="ECO:0008006" key="4">
    <source>
        <dbReference type="Google" id="ProtNLM"/>
    </source>
</evidence>
<keyword evidence="1" id="KW-0175">Coiled coil</keyword>
<feature type="coiled-coil region" evidence="1">
    <location>
        <begin position="136"/>
        <end position="166"/>
    </location>
</feature>
<dbReference type="OrthoDB" id="7856249at2"/>
<evidence type="ECO:0000256" key="1">
    <source>
        <dbReference type="SAM" id="Coils"/>
    </source>
</evidence>
<organism evidence="2 3">
    <name type="scientific">Pseudovibrio axinellae</name>
    <dbReference type="NCBI Taxonomy" id="989403"/>
    <lineage>
        <taxon>Bacteria</taxon>
        <taxon>Pseudomonadati</taxon>
        <taxon>Pseudomonadota</taxon>
        <taxon>Alphaproteobacteria</taxon>
        <taxon>Hyphomicrobiales</taxon>
        <taxon>Stappiaceae</taxon>
        <taxon>Pseudovibrio</taxon>
    </lineage>
</organism>
<gene>
    <name evidence="2" type="ORF">PsAD2_00765</name>
</gene>
<dbReference type="PATRIC" id="fig|989403.3.peg.811"/>
<comment type="caution">
    <text evidence="2">The sequence shown here is derived from an EMBL/GenBank/DDBJ whole genome shotgun (WGS) entry which is preliminary data.</text>
</comment>
<sequence>MPKVICKYKNYDDFYKNRASIWAEIKRRMDIHATDSASFEKLIFQGKAAIRLTYDNHVEDAPELKKARARIAALEKEKARTFRFVQGLKTLEDEISAKHKMLRLLESQLRAQKKEPKTDPNYRDTALELKKLLKAQPAIKKKIQEYEKALAALEKAEAAYDPLKKQIESKIPMSVQTDGKNMLLYIGGRPEASIRLKATLSKK</sequence>
<proteinExistence type="predicted"/>
<dbReference type="Proteomes" id="UP000076577">
    <property type="component" value="Unassembled WGS sequence"/>
</dbReference>
<dbReference type="AlphaFoldDB" id="A0A166ARP2"/>
<dbReference type="EMBL" id="LMCB01000004">
    <property type="protein sequence ID" value="KZL21470.1"/>
    <property type="molecule type" value="Genomic_DNA"/>
</dbReference>
<reference evidence="2 3" key="1">
    <citation type="journal article" date="2016" name="Front. Microbiol.">
        <title>Comparative Genomic Analysis Reveals a Diverse Repertoire of Genes Involved in Prokaryote-Eukaryote Interactions within the Pseudovibrio Genus.</title>
        <authorList>
            <person name="Romano S."/>
            <person name="Fernandez-Guerra A."/>
            <person name="Reen F.J."/>
            <person name="Glockner F.O."/>
            <person name="Crowley S.P."/>
            <person name="O'Sullivan O."/>
            <person name="Cotter P.D."/>
            <person name="Adams C."/>
            <person name="Dobson A.D."/>
            <person name="O'Gara F."/>
        </authorList>
    </citation>
    <scope>NUCLEOTIDE SEQUENCE [LARGE SCALE GENOMIC DNA]</scope>
    <source>
        <strain evidence="2 3">Ad2</strain>
    </source>
</reference>
<dbReference type="RefSeq" id="WP_068002384.1">
    <property type="nucleotide sequence ID" value="NZ_FOFM01000006.1"/>
</dbReference>
<evidence type="ECO:0000313" key="3">
    <source>
        <dbReference type="Proteomes" id="UP000076577"/>
    </source>
</evidence>
<name>A0A166ARP2_9HYPH</name>
<evidence type="ECO:0000313" key="2">
    <source>
        <dbReference type="EMBL" id="KZL21470.1"/>
    </source>
</evidence>
<accession>A0A166ARP2</accession>
<protein>
    <recommendedName>
        <fullName evidence="4">Chromosome partition protein Smc</fullName>
    </recommendedName>
</protein>
<keyword evidence="3" id="KW-1185">Reference proteome</keyword>